<evidence type="ECO:0000256" key="1">
    <source>
        <dbReference type="SAM" id="MobiDB-lite"/>
    </source>
</evidence>
<organism evidence="2 3">
    <name type="scientific">Colletotrichum plurivorum</name>
    <dbReference type="NCBI Taxonomy" id="2175906"/>
    <lineage>
        <taxon>Eukaryota</taxon>
        <taxon>Fungi</taxon>
        <taxon>Dikarya</taxon>
        <taxon>Ascomycota</taxon>
        <taxon>Pezizomycotina</taxon>
        <taxon>Sordariomycetes</taxon>
        <taxon>Hypocreomycetidae</taxon>
        <taxon>Glomerellales</taxon>
        <taxon>Glomerellaceae</taxon>
        <taxon>Colletotrichum</taxon>
        <taxon>Colletotrichum orchidearum species complex</taxon>
    </lineage>
</organism>
<proteinExistence type="predicted"/>
<dbReference type="EMBL" id="WIGO01000070">
    <property type="protein sequence ID" value="KAF6832400.1"/>
    <property type="molecule type" value="Genomic_DNA"/>
</dbReference>
<evidence type="ECO:0000313" key="2">
    <source>
        <dbReference type="EMBL" id="KAF6832400.1"/>
    </source>
</evidence>
<evidence type="ECO:0000313" key="3">
    <source>
        <dbReference type="Proteomes" id="UP000654918"/>
    </source>
</evidence>
<feature type="region of interest" description="Disordered" evidence="1">
    <location>
        <begin position="136"/>
        <end position="157"/>
    </location>
</feature>
<accession>A0A8H6NH52</accession>
<dbReference type="AlphaFoldDB" id="A0A8H6NH52"/>
<feature type="region of interest" description="Disordered" evidence="1">
    <location>
        <begin position="1"/>
        <end position="61"/>
    </location>
</feature>
<feature type="compositionally biased region" description="Polar residues" evidence="1">
    <location>
        <begin position="19"/>
        <end position="32"/>
    </location>
</feature>
<comment type="caution">
    <text evidence="2">The sequence shown here is derived from an EMBL/GenBank/DDBJ whole genome shotgun (WGS) entry which is preliminary data.</text>
</comment>
<gene>
    <name evidence="2" type="ORF">CPLU01_06225</name>
</gene>
<protein>
    <submittedName>
        <fullName evidence="2">Uncharacterized protein</fullName>
    </submittedName>
</protein>
<keyword evidence="3" id="KW-1185">Reference proteome</keyword>
<reference evidence="2" key="1">
    <citation type="journal article" date="2020" name="Phytopathology">
        <title>Genome Sequence Resources of Colletotrichum truncatum, C. plurivorum, C. musicola, and C. sojae: Four Species Pathogenic to Soybean (Glycine max).</title>
        <authorList>
            <person name="Rogerio F."/>
            <person name="Boufleur T.R."/>
            <person name="Ciampi-Guillardi M."/>
            <person name="Sukno S.A."/>
            <person name="Thon M.R."/>
            <person name="Massola Junior N.S."/>
            <person name="Baroncelli R."/>
        </authorList>
    </citation>
    <scope>NUCLEOTIDE SEQUENCE</scope>
    <source>
        <strain evidence="2">LFN00145</strain>
    </source>
</reference>
<dbReference type="Proteomes" id="UP000654918">
    <property type="component" value="Unassembled WGS sequence"/>
</dbReference>
<name>A0A8H6NH52_9PEZI</name>
<sequence length="192" mass="21425">MTPMSCSSRLLGEDKSRRPTTGATTAMASSLGDSERGAGAGLGGVRRLKRHQAKPCSSMTGRQPLRLRPVIDRPAMPCRAMHAPCVYRERRLRRTEPDRPADDLWTADRWLNAEPRRSIRSTLLVVRAGGHRVARRHRSSDEGWHTEEISSAGRMPGPATVWAAQETSVKCRWTALRCGGRRSEWRTLTTDA</sequence>
<feature type="compositionally biased region" description="Basic and acidic residues" evidence="1">
    <location>
        <begin position="139"/>
        <end position="148"/>
    </location>
</feature>